<dbReference type="PROSITE" id="PS51257">
    <property type="entry name" value="PROKAR_LIPOPROTEIN"/>
    <property type="match status" value="1"/>
</dbReference>
<keyword evidence="2 4" id="KW-0472">Membrane</keyword>
<dbReference type="EMBL" id="JADIMG010000098">
    <property type="protein sequence ID" value="MBO8460798.1"/>
    <property type="molecule type" value="Genomic_DNA"/>
</dbReference>
<feature type="domain" description="OmpA-like" evidence="6">
    <location>
        <begin position="513"/>
        <end position="657"/>
    </location>
</feature>
<dbReference type="Pfam" id="PF13428">
    <property type="entry name" value="TPR_14"/>
    <property type="match status" value="1"/>
</dbReference>
<reference evidence="7" key="1">
    <citation type="submission" date="2020-10" db="EMBL/GenBank/DDBJ databases">
        <authorList>
            <person name="Gilroy R."/>
        </authorList>
    </citation>
    <scope>NUCLEOTIDE SEQUENCE</scope>
    <source>
        <strain evidence="7">G3-3990</strain>
    </source>
</reference>
<keyword evidence="3" id="KW-0998">Cell outer membrane</keyword>
<dbReference type="Pfam" id="PF07676">
    <property type="entry name" value="PD40"/>
    <property type="match status" value="1"/>
</dbReference>
<dbReference type="PROSITE" id="PS51123">
    <property type="entry name" value="OMPA_2"/>
    <property type="match status" value="1"/>
</dbReference>
<reference evidence="7" key="2">
    <citation type="journal article" date="2021" name="PeerJ">
        <title>Extensive microbial diversity within the chicken gut microbiome revealed by metagenomics and culture.</title>
        <authorList>
            <person name="Gilroy R."/>
            <person name="Ravi A."/>
            <person name="Getino M."/>
            <person name="Pursley I."/>
            <person name="Horton D.L."/>
            <person name="Alikhan N.F."/>
            <person name="Baker D."/>
            <person name="Gharbi K."/>
            <person name="Hall N."/>
            <person name="Watson M."/>
            <person name="Adriaenssens E.M."/>
            <person name="Foster-Nyarko E."/>
            <person name="Jarju S."/>
            <person name="Secka A."/>
            <person name="Antonio M."/>
            <person name="Oren A."/>
            <person name="Chaudhuri R.R."/>
            <person name="La Ragione R."/>
            <person name="Hildebrand F."/>
            <person name="Pallen M.J."/>
        </authorList>
    </citation>
    <scope>NUCLEOTIDE SEQUENCE</scope>
    <source>
        <strain evidence="7">G3-3990</strain>
    </source>
</reference>
<dbReference type="Proteomes" id="UP000823641">
    <property type="component" value="Unassembled WGS sequence"/>
</dbReference>
<dbReference type="PANTHER" id="PTHR30329">
    <property type="entry name" value="STATOR ELEMENT OF FLAGELLAR MOTOR COMPLEX"/>
    <property type="match status" value="1"/>
</dbReference>
<dbReference type="PRINTS" id="PR01021">
    <property type="entry name" value="OMPADOMAIN"/>
</dbReference>
<proteinExistence type="predicted"/>
<dbReference type="InterPro" id="IPR036737">
    <property type="entry name" value="OmpA-like_sf"/>
</dbReference>
<dbReference type="Pfam" id="PF13620">
    <property type="entry name" value="CarboxypepD_reg"/>
    <property type="match status" value="1"/>
</dbReference>
<dbReference type="CDD" id="cd07185">
    <property type="entry name" value="OmpA_C-like"/>
    <property type="match status" value="1"/>
</dbReference>
<gene>
    <name evidence="7" type="ORF">IAA73_10800</name>
</gene>
<comment type="caution">
    <text evidence="7">The sequence shown here is derived from an EMBL/GenBank/DDBJ whole genome shotgun (WGS) entry which is preliminary data.</text>
</comment>
<dbReference type="InterPro" id="IPR050330">
    <property type="entry name" value="Bact_OuterMem_StrucFunc"/>
</dbReference>
<keyword evidence="5" id="KW-0732">Signal</keyword>
<evidence type="ECO:0000259" key="6">
    <source>
        <dbReference type="PROSITE" id="PS51123"/>
    </source>
</evidence>
<dbReference type="SUPFAM" id="SSF49464">
    <property type="entry name" value="Carboxypeptidase regulatory domain-like"/>
    <property type="match status" value="1"/>
</dbReference>
<evidence type="ECO:0000313" key="7">
    <source>
        <dbReference type="EMBL" id="MBO8460798.1"/>
    </source>
</evidence>
<feature type="chain" id="PRO_5038912983" evidence="5">
    <location>
        <begin position="27"/>
        <end position="661"/>
    </location>
</feature>
<dbReference type="Pfam" id="PF00691">
    <property type="entry name" value="OmpA"/>
    <property type="match status" value="1"/>
</dbReference>
<dbReference type="AlphaFoldDB" id="A0A9D9HVY7"/>
<dbReference type="PANTHER" id="PTHR30329:SF21">
    <property type="entry name" value="LIPOPROTEIN YIAD-RELATED"/>
    <property type="match status" value="1"/>
</dbReference>
<evidence type="ECO:0000256" key="2">
    <source>
        <dbReference type="ARBA" id="ARBA00023136"/>
    </source>
</evidence>
<sequence length="661" mass="74370">MISSKLRTYSVYLFCLILLASCGVNARIKKADKRYSIGEYQAAGEMYRSAYSKVSRKDKRKKGYVAFRQGECYRLTNNKRAATAYRNAITNRYNDTTLVLRYAQVLQRDGRYGEAAKQYANYLKKYPNNITAQRGLASCEQAAEWKQIFSRYKVTEAKEINEKRSSTFSASYIGSSTDAIVFCSTRSTDRKMLRQNSSITGMPNNDIFSMRKNASGKWEDAEKIAAVSTEYDEGVCSFTSDGKMMYFTHAQAINGSDRGAEICTSSRSGGEWGEPQPIKLFEDSTITVAHPSINATGDTLYFVSDAPGGVGGKDIWMAEMVEGNWTNIQNLGDVINTPEDEMFPYIRNNGELYFASNGHPGFGGLDLQKAIKDESGNWVVVNMGVPFNSEGDDFGICFAYDSESGFFSSNRKDKKGYDKVYSFVLPELVYALEGRVSDNNGEPLSDAYIRIVGNDGTIVKMRSKKDGSYRFKMNPNVKYVLMASCRGYLNQKQEASTVGFTDSKVVTTHFTLSPISKPVTMDNIFYEFGKWTLTPESESGLEELIKLLNDNPNITIEISAHTDRVGNEQFNKELSEKRAQSVVNYLIEHGIEKERLTAVGYGKEQPVVADKTIHTKYPFIPIGQTLDETFIDSLTEEQQEMANQINRRTEFKVLKTTYKLY</sequence>
<dbReference type="InterPro" id="IPR006665">
    <property type="entry name" value="OmpA-like"/>
</dbReference>
<evidence type="ECO:0000256" key="5">
    <source>
        <dbReference type="SAM" id="SignalP"/>
    </source>
</evidence>
<name>A0A9D9HVY7_9BACT</name>
<protein>
    <submittedName>
        <fullName evidence="7">OmpA family protein</fullName>
    </submittedName>
</protein>
<dbReference type="SUPFAM" id="SSF48452">
    <property type="entry name" value="TPR-like"/>
    <property type="match status" value="1"/>
</dbReference>
<dbReference type="SUPFAM" id="SSF82171">
    <property type="entry name" value="DPP6 N-terminal domain-like"/>
    <property type="match status" value="1"/>
</dbReference>
<dbReference type="InterPro" id="IPR008969">
    <property type="entry name" value="CarboxyPept-like_regulatory"/>
</dbReference>
<dbReference type="Gene3D" id="1.25.40.10">
    <property type="entry name" value="Tetratricopeptide repeat domain"/>
    <property type="match status" value="1"/>
</dbReference>
<dbReference type="InterPro" id="IPR006664">
    <property type="entry name" value="OMP_bac"/>
</dbReference>
<dbReference type="InterPro" id="IPR011659">
    <property type="entry name" value="WD40"/>
</dbReference>
<accession>A0A9D9HVY7</accession>
<comment type="subcellular location">
    <subcellularLocation>
        <location evidence="1">Cell outer membrane</location>
    </subcellularLocation>
</comment>
<dbReference type="InterPro" id="IPR011990">
    <property type="entry name" value="TPR-like_helical_dom_sf"/>
</dbReference>
<dbReference type="SUPFAM" id="SSF103088">
    <property type="entry name" value="OmpA-like"/>
    <property type="match status" value="1"/>
</dbReference>
<evidence type="ECO:0000313" key="8">
    <source>
        <dbReference type="Proteomes" id="UP000823641"/>
    </source>
</evidence>
<dbReference type="Gene3D" id="3.30.1330.60">
    <property type="entry name" value="OmpA-like domain"/>
    <property type="match status" value="1"/>
</dbReference>
<evidence type="ECO:0000256" key="3">
    <source>
        <dbReference type="ARBA" id="ARBA00023237"/>
    </source>
</evidence>
<dbReference type="GO" id="GO:0009279">
    <property type="term" value="C:cell outer membrane"/>
    <property type="evidence" value="ECO:0007669"/>
    <property type="project" value="UniProtKB-SubCell"/>
</dbReference>
<feature type="signal peptide" evidence="5">
    <location>
        <begin position="1"/>
        <end position="26"/>
    </location>
</feature>
<organism evidence="7 8">
    <name type="scientific">Candidatus Gallipaludibacter merdavium</name>
    <dbReference type="NCBI Taxonomy" id="2840839"/>
    <lineage>
        <taxon>Bacteria</taxon>
        <taxon>Pseudomonadati</taxon>
        <taxon>Bacteroidota</taxon>
        <taxon>Bacteroidia</taxon>
        <taxon>Bacteroidales</taxon>
        <taxon>Candidatus Gallipaludibacter</taxon>
    </lineage>
</organism>
<evidence type="ECO:0000256" key="4">
    <source>
        <dbReference type="PROSITE-ProRule" id="PRU00473"/>
    </source>
</evidence>
<evidence type="ECO:0000256" key="1">
    <source>
        <dbReference type="ARBA" id="ARBA00004442"/>
    </source>
</evidence>
<dbReference type="Gene3D" id="2.60.40.1120">
    <property type="entry name" value="Carboxypeptidase-like, regulatory domain"/>
    <property type="match status" value="1"/>
</dbReference>